<proteinExistence type="predicted"/>
<dbReference type="Proteomes" id="UP000463051">
    <property type="component" value="Unassembled WGS sequence"/>
</dbReference>
<evidence type="ECO:0000256" key="1">
    <source>
        <dbReference type="SAM" id="MobiDB-lite"/>
    </source>
</evidence>
<feature type="compositionally biased region" description="Basic and acidic residues" evidence="1">
    <location>
        <begin position="236"/>
        <end position="246"/>
    </location>
</feature>
<gene>
    <name evidence="2" type="ORF">GJB61_28070</name>
</gene>
<reference evidence="2 3" key="1">
    <citation type="submission" date="2019-11" db="EMBL/GenBank/DDBJ databases">
        <title>Paenibacillus monticola sp. nov., a novel PGPR strain isolated from mountain sample in China.</title>
        <authorList>
            <person name="Zhao Q."/>
            <person name="Li H.-P."/>
            <person name="Zhang J.-L."/>
        </authorList>
    </citation>
    <scope>NUCLEOTIDE SEQUENCE [LARGE SCALE GENOMIC DNA]</scope>
    <source>
        <strain evidence="2 3">LC-T2</strain>
    </source>
</reference>
<feature type="region of interest" description="Disordered" evidence="1">
    <location>
        <begin position="194"/>
        <end position="261"/>
    </location>
</feature>
<name>A0A7X2L5L5_9BACL</name>
<keyword evidence="3" id="KW-1185">Reference proteome</keyword>
<evidence type="ECO:0000313" key="3">
    <source>
        <dbReference type="Proteomes" id="UP000463051"/>
    </source>
</evidence>
<dbReference type="EMBL" id="WJXB01000016">
    <property type="protein sequence ID" value="MRN56811.1"/>
    <property type="molecule type" value="Genomic_DNA"/>
</dbReference>
<organism evidence="2 3">
    <name type="scientific">Paenibacillus monticola</name>
    <dbReference type="NCBI Taxonomy" id="2666075"/>
    <lineage>
        <taxon>Bacteria</taxon>
        <taxon>Bacillati</taxon>
        <taxon>Bacillota</taxon>
        <taxon>Bacilli</taxon>
        <taxon>Bacillales</taxon>
        <taxon>Paenibacillaceae</taxon>
        <taxon>Paenibacillus</taxon>
    </lineage>
</organism>
<dbReference type="AlphaFoldDB" id="A0A7X2L5L5"/>
<accession>A0A7X2L5L5</accession>
<comment type="caution">
    <text evidence="2">The sequence shown here is derived from an EMBL/GenBank/DDBJ whole genome shotgun (WGS) entry which is preliminary data.</text>
</comment>
<feature type="compositionally biased region" description="Acidic residues" evidence="1">
    <location>
        <begin position="202"/>
        <end position="213"/>
    </location>
</feature>
<protein>
    <submittedName>
        <fullName evidence="2">Uncharacterized protein</fullName>
    </submittedName>
</protein>
<sequence>MSYINFKGTVKKINLKSAEETEITISIPAEELDGQYNILQSMLELKVIGGLDSQIITYKVMKNALTGKPLTKYVVDNTGLVSVAQPEGEQLSMDLGLPAEKVEIKAEPVQIDLEVIQEFILSRLAPNFDDLDHDFVEITLRLSEGETYLKLAAEADMGVGVFVVMVDEYRRRVAPMAASWDEWRNGKVKTEPVVKKEAADVVSEEVENPDEVGGEAAGESDKTEGNDTQEGGLDVVKGEGTKKEDSIDPADPAGADESSKEELDAFILANRPIFPEVEYDGQPIPFPDLLEKRLKEDKTWREIANERGMTSGQLSARWSAYRKLATKKKNEGGGAA</sequence>
<evidence type="ECO:0000313" key="2">
    <source>
        <dbReference type="EMBL" id="MRN56811.1"/>
    </source>
</evidence>
<dbReference type="RefSeq" id="WP_154122310.1">
    <property type="nucleotide sequence ID" value="NZ_WJXB01000016.1"/>
</dbReference>